<proteinExistence type="predicted"/>
<dbReference type="GO" id="GO:0005886">
    <property type="term" value="C:plasma membrane"/>
    <property type="evidence" value="ECO:0007669"/>
    <property type="project" value="UniProtKB-SubCell"/>
</dbReference>
<dbReference type="GO" id="GO:0022857">
    <property type="term" value="F:transmembrane transporter activity"/>
    <property type="evidence" value="ECO:0007669"/>
    <property type="project" value="InterPro"/>
</dbReference>
<dbReference type="SUPFAM" id="SSF103473">
    <property type="entry name" value="MFS general substrate transporter"/>
    <property type="match status" value="1"/>
</dbReference>
<accession>A0A4Q0VRV8</accession>
<dbReference type="Pfam" id="PF00083">
    <property type="entry name" value="Sugar_tr"/>
    <property type="match status" value="1"/>
</dbReference>
<feature type="transmembrane region" description="Helical" evidence="7">
    <location>
        <begin position="336"/>
        <end position="358"/>
    </location>
</feature>
<feature type="transmembrane region" description="Helical" evidence="7">
    <location>
        <begin position="204"/>
        <end position="224"/>
    </location>
</feature>
<evidence type="ECO:0000259" key="8">
    <source>
        <dbReference type="PROSITE" id="PS50850"/>
    </source>
</evidence>
<feature type="transmembrane region" description="Helical" evidence="7">
    <location>
        <begin position="12"/>
        <end position="37"/>
    </location>
</feature>
<keyword evidence="2" id="KW-0813">Transport</keyword>
<feature type="transmembrane region" description="Helical" evidence="7">
    <location>
        <begin position="73"/>
        <end position="93"/>
    </location>
</feature>
<dbReference type="PROSITE" id="PS50850">
    <property type="entry name" value="MFS"/>
    <property type="match status" value="1"/>
</dbReference>
<dbReference type="PROSITE" id="PS00216">
    <property type="entry name" value="SUGAR_TRANSPORT_1"/>
    <property type="match status" value="1"/>
</dbReference>
<evidence type="ECO:0000313" key="9">
    <source>
        <dbReference type="EMBL" id="RXJ00330.1"/>
    </source>
</evidence>
<keyword evidence="10" id="KW-1185">Reference proteome</keyword>
<feature type="transmembrane region" description="Helical" evidence="7">
    <location>
        <begin position="163"/>
        <end position="183"/>
    </location>
</feature>
<feature type="transmembrane region" description="Helical" evidence="7">
    <location>
        <begin position="364"/>
        <end position="384"/>
    </location>
</feature>
<keyword evidence="3" id="KW-1003">Cell membrane</keyword>
<feature type="transmembrane region" description="Helical" evidence="7">
    <location>
        <begin position="137"/>
        <end position="157"/>
    </location>
</feature>
<dbReference type="InterPro" id="IPR005829">
    <property type="entry name" value="Sugar_transporter_CS"/>
</dbReference>
<feature type="transmembrane region" description="Helical" evidence="7">
    <location>
        <begin position="99"/>
        <end position="116"/>
    </location>
</feature>
<dbReference type="Gene3D" id="1.20.1720.10">
    <property type="entry name" value="Multidrug resistance protein D"/>
    <property type="match status" value="1"/>
</dbReference>
<organism evidence="9 10">
    <name type="scientific">Anaerobacillus alkaliphilus</name>
    <dbReference type="NCBI Taxonomy" id="1548597"/>
    <lineage>
        <taxon>Bacteria</taxon>
        <taxon>Bacillati</taxon>
        <taxon>Bacillota</taxon>
        <taxon>Bacilli</taxon>
        <taxon>Bacillales</taxon>
        <taxon>Bacillaceae</taxon>
        <taxon>Anaerobacillus</taxon>
    </lineage>
</organism>
<name>A0A4Q0VRV8_9BACI</name>
<dbReference type="AlphaFoldDB" id="A0A4Q0VRV8"/>
<feature type="transmembrane region" description="Helical" evidence="7">
    <location>
        <begin position="244"/>
        <end position="264"/>
    </location>
</feature>
<sequence>MYAIKQNNPIYRYWVLVGMVMIAGFSQGMLLPLLAIMLEQIGFSSSLNGLNAAGLYIGILLISPFIEKPVRKFGYKPVIVTGLLLVVTSLILFPFWQVFWFWFILRVIVGIGDNLIHYATQVWITSTSPKEKRGRNLSIYGLAFGIGFGIGPLMTRLLAINEYLPFIIASATSLFTWIFVMMLRNEWPDNEIETGARLNTLARYKKVLSLAWFALLPGFCYGYLEASLHGNFPVYALRSGITIEYVSILLPAFVFGSLITQLPLGMLSDKIGRKKVLLSVLSLGFLSFLTMAFVESSMTALLICFIVAGMFLGSLFSLGIAYLADLIPSSLIPTGNVMVSICFALGSIAGPVVGGIFIDLFESGSIFYSISGMLFIVLMAGVFFTQKESVESVTTLKKNAI</sequence>
<dbReference type="InterPro" id="IPR036259">
    <property type="entry name" value="MFS_trans_sf"/>
</dbReference>
<dbReference type="InterPro" id="IPR047200">
    <property type="entry name" value="MFS_YcaD-like"/>
</dbReference>
<comment type="subcellular location">
    <subcellularLocation>
        <location evidence="1">Cell membrane</location>
        <topology evidence="1">Multi-pass membrane protein</topology>
    </subcellularLocation>
</comment>
<dbReference type="InterPro" id="IPR011701">
    <property type="entry name" value="MFS"/>
</dbReference>
<dbReference type="Gene3D" id="1.20.1250.20">
    <property type="entry name" value="MFS general substrate transporter like domains"/>
    <property type="match status" value="1"/>
</dbReference>
<feature type="transmembrane region" description="Helical" evidence="7">
    <location>
        <begin position="49"/>
        <end position="66"/>
    </location>
</feature>
<evidence type="ECO:0000256" key="5">
    <source>
        <dbReference type="ARBA" id="ARBA00022989"/>
    </source>
</evidence>
<evidence type="ECO:0000256" key="3">
    <source>
        <dbReference type="ARBA" id="ARBA00022475"/>
    </source>
</evidence>
<dbReference type="PANTHER" id="PTHR23521">
    <property type="entry name" value="TRANSPORTER MFS SUPERFAMILY"/>
    <property type="match status" value="1"/>
</dbReference>
<feature type="domain" description="Major facilitator superfamily (MFS) profile" evidence="8">
    <location>
        <begin position="12"/>
        <end position="389"/>
    </location>
</feature>
<comment type="caution">
    <text evidence="9">The sequence shown here is derived from an EMBL/GenBank/DDBJ whole genome shotgun (WGS) entry which is preliminary data.</text>
</comment>
<feature type="transmembrane region" description="Helical" evidence="7">
    <location>
        <begin position="300"/>
        <end position="324"/>
    </location>
</feature>
<protein>
    <submittedName>
        <fullName evidence="9">MFS transporter</fullName>
    </submittedName>
</protein>
<evidence type="ECO:0000256" key="4">
    <source>
        <dbReference type="ARBA" id="ARBA00022692"/>
    </source>
</evidence>
<evidence type="ECO:0000256" key="2">
    <source>
        <dbReference type="ARBA" id="ARBA00022448"/>
    </source>
</evidence>
<keyword evidence="4 7" id="KW-0812">Transmembrane</keyword>
<keyword evidence="6 7" id="KW-0472">Membrane</keyword>
<dbReference type="InterPro" id="IPR020846">
    <property type="entry name" value="MFS_dom"/>
</dbReference>
<dbReference type="InterPro" id="IPR005828">
    <property type="entry name" value="MFS_sugar_transport-like"/>
</dbReference>
<dbReference type="CDD" id="cd17477">
    <property type="entry name" value="MFS_YcaD_like"/>
    <property type="match status" value="1"/>
</dbReference>
<gene>
    <name evidence="9" type="ORF">DS745_12425</name>
</gene>
<evidence type="ECO:0000256" key="6">
    <source>
        <dbReference type="ARBA" id="ARBA00023136"/>
    </source>
</evidence>
<dbReference type="EMBL" id="QOUX01000039">
    <property type="protein sequence ID" value="RXJ00330.1"/>
    <property type="molecule type" value="Genomic_DNA"/>
</dbReference>
<dbReference type="RefSeq" id="WP_129078548.1">
    <property type="nucleotide sequence ID" value="NZ_QOUX01000039.1"/>
</dbReference>
<reference evidence="9 10" key="1">
    <citation type="journal article" date="2019" name="Int. J. Syst. Evol. Microbiol.">
        <title>Anaerobacillus alkaliphilus sp. nov., a novel alkaliphilic and moderately halophilic bacterium.</title>
        <authorList>
            <person name="Borsodi A.K."/>
            <person name="Aszalos J.M."/>
            <person name="Bihari P."/>
            <person name="Nagy I."/>
            <person name="Schumann P."/>
            <person name="Sproer C."/>
            <person name="Kovacs A.L."/>
            <person name="Boka K."/>
            <person name="Dobosy P."/>
            <person name="Ovari M."/>
            <person name="Szili-Kovacs T."/>
            <person name="Toth E."/>
        </authorList>
    </citation>
    <scope>NUCLEOTIDE SEQUENCE [LARGE SCALE GENOMIC DNA]</scope>
    <source>
        <strain evidence="9 10">B16-10</strain>
    </source>
</reference>
<keyword evidence="5 7" id="KW-1133">Transmembrane helix</keyword>
<dbReference type="Pfam" id="PF07690">
    <property type="entry name" value="MFS_1"/>
    <property type="match status" value="1"/>
</dbReference>
<evidence type="ECO:0000256" key="1">
    <source>
        <dbReference type="ARBA" id="ARBA00004651"/>
    </source>
</evidence>
<dbReference type="Proteomes" id="UP000290649">
    <property type="component" value="Unassembled WGS sequence"/>
</dbReference>
<dbReference type="OrthoDB" id="478565at2"/>
<evidence type="ECO:0000256" key="7">
    <source>
        <dbReference type="SAM" id="Phobius"/>
    </source>
</evidence>
<evidence type="ECO:0000313" key="10">
    <source>
        <dbReference type="Proteomes" id="UP000290649"/>
    </source>
</evidence>
<feature type="transmembrane region" description="Helical" evidence="7">
    <location>
        <begin position="276"/>
        <end position="294"/>
    </location>
</feature>
<dbReference type="PANTHER" id="PTHR23521:SF2">
    <property type="entry name" value="TRANSPORTER MFS SUPERFAMILY"/>
    <property type="match status" value="1"/>
</dbReference>